<organism evidence="1 2">
    <name type="scientific">Delftia deserti</name>
    <dbReference type="NCBI Taxonomy" id="1651218"/>
    <lineage>
        <taxon>Bacteria</taxon>
        <taxon>Pseudomonadati</taxon>
        <taxon>Pseudomonadota</taxon>
        <taxon>Betaproteobacteria</taxon>
        <taxon>Burkholderiales</taxon>
        <taxon>Comamonadaceae</taxon>
        <taxon>Delftia</taxon>
    </lineage>
</organism>
<evidence type="ECO:0008006" key="3">
    <source>
        <dbReference type="Google" id="ProtNLM"/>
    </source>
</evidence>
<comment type="caution">
    <text evidence="1">The sequence shown here is derived from an EMBL/GenBank/DDBJ whole genome shotgun (WGS) entry which is preliminary data.</text>
</comment>
<protein>
    <recommendedName>
        <fullName evidence="3">Transposase</fullName>
    </recommendedName>
</protein>
<accession>A0ABW5EXS6</accession>
<dbReference type="RefSeq" id="WP_380107581.1">
    <property type="nucleotide sequence ID" value="NZ_JBHSIH010000001.1"/>
</dbReference>
<keyword evidence="2" id="KW-1185">Reference proteome</keyword>
<evidence type="ECO:0000313" key="1">
    <source>
        <dbReference type="EMBL" id="MFD2322646.1"/>
    </source>
</evidence>
<evidence type="ECO:0000313" key="2">
    <source>
        <dbReference type="Proteomes" id="UP001597287"/>
    </source>
</evidence>
<dbReference type="Proteomes" id="UP001597287">
    <property type="component" value="Unassembled WGS sequence"/>
</dbReference>
<dbReference type="EMBL" id="JBHUIG010000043">
    <property type="protein sequence ID" value="MFD2322646.1"/>
    <property type="molecule type" value="Genomic_DNA"/>
</dbReference>
<sequence>MQTFAFARSKQAIKFFGITGNTNIRHGAYVCNGVPWPVVPDEAAPGGLFPGRPSDLEHSR</sequence>
<name>A0ABW5EXS6_9BURK</name>
<proteinExistence type="predicted"/>
<gene>
    <name evidence="1" type="ORF">ACFSPV_28610</name>
</gene>
<reference evidence="2" key="1">
    <citation type="journal article" date="2019" name="Int. J. Syst. Evol. Microbiol.">
        <title>The Global Catalogue of Microorganisms (GCM) 10K type strain sequencing project: providing services to taxonomists for standard genome sequencing and annotation.</title>
        <authorList>
            <consortium name="The Broad Institute Genomics Platform"/>
            <consortium name="The Broad Institute Genome Sequencing Center for Infectious Disease"/>
            <person name="Wu L."/>
            <person name="Ma J."/>
        </authorList>
    </citation>
    <scope>NUCLEOTIDE SEQUENCE [LARGE SCALE GENOMIC DNA]</scope>
    <source>
        <strain evidence="2">CCUG 62793</strain>
    </source>
</reference>